<dbReference type="SUPFAM" id="SSF56784">
    <property type="entry name" value="HAD-like"/>
    <property type="match status" value="1"/>
</dbReference>
<sequence length="219" mass="23783">MTLQRPKAVLFDLDGTLLDTAPDLKSALNEILAAESLPEVEEQEFRPAVSDGAIAMLTVGFGNRLANYDVAALRKRYLALYEQIGCRDSRLFTGISLLLSALAEQDIQVAIVTNKPTFLTLPLLKQLPELSQIPVVVCGDTLAVSKPHPEPLLHAAAQLKIAAQECWYVGDADRDVAAAKAAGMQSIVAMWGYIPSASQAYTWQADHYATNPEALIHKI</sequence>
<dbReference type="PANTHER" id="PTHR43434">
    <property type="entry name" value="PHOSPHOGLYCOLATE PHOSPHATASE"/>
    <property type="match status" value="1"/>
</dbReference>
<evidence type="ECO:0000256" key="1">
    <source>
        <dbReference type="ARBA" id="ARBA00022723"/>
    </source>
</evidence>
<dbReference type="SFLD" id="SFLDG01129">
    <property type="entry name" value="C1.5:_HAD__Beta-PGM__Phosphata"/>
    <property type="match status" value="1"/>
</dbReference>
<evidence type="ECO:0000313" key="5">
    <source>
        <dbReference type="EMBL" id="MFC3034304.1"/>
    </source>
</evidence>
<reference evidence="6" key="1">
    <citation type="journal article" date="2019" name="Int. J. Syst. Evol. Microbiol.">
        <title>The Global Catalogue of Microorganisms (GCM) 10K type strain sequencing project: providing services to taxonomists for standard genome sequencing and annotation.</title>
        <authorList>
            <consortium name="The Broad Institute Genomics Platform"/>
            <consortium name="The Broad Institute Genome Sequencing Center for Infectious Disease"/>
            <person name="Wu L."/>
            <person name="Ma J."/>
        </authorList>
    </citation>
    <scope>NUCLEOTIDE SEQUENCE [LARGE SCALE GENOMIC DNA]</scope>
    <source>
        <strain evidence="6">KCTC 42730</strain>
    </source>
</reference>
<dbReference type="InterPro" id="IPR050155">
    <property type="entry name" value="HAD-like_hydrolase_sf"/>
</dbReference>
<dbReference type="PANTHER" id="PTHR43434:SF23">
    <property type="entry name" value="PHOSPHOGLYCOLATE PHOSPHATASE"/>
    <property type="match status" value="1"/>
</dbReference>
<dbReference type="NCBIfam" id="TIGR01549">
    <property type="entry name" value="HAD-SF-IA-v1"/>
    <property type="match status" value="1"/>
</dbReference>
<dbReference type="InterPro" id="IPR006439">
    <property type="entry name" value="HAD-SF_hydro_IA"/>
</dbReference>
<gene>
    <name evidence="5" type="ORF">ACFOEE_17500</name>
</gene>
<evidence type="ECO:0000256" key="2">
    <source>
        <dbReference type="ARBA" id="ARBA00022801"/>
    </source>
</evidence>
<accession>A0ABV7CNP2</accession>
<dbReference type="EMBL" id="JBHRSD010000038">
    <property type="protein sequence ID" value="MFC3034304.1"/>
    <property type="molecule type" value="Genomic_DNA"/>
</dbReference>
<dbReference type="GO" id="GO:0016787">
    <property type="term" value="F:hydrolase activity"/>
    <property type="evidence" value="ECO:0007669"/>
    <property type="project" value="UniProtKB-KW"/>
</dbReference>
<evidence type="ECO:0000313" key="6">
    <source>
        <dbReference type="Proteomes" id="UP001595453"/>
    </source>
</evidence>
<dbReference type="NCBIfam" id="TIGR01509">
    <property type="entry name" value="HAD-SF-IA-v3"/>
    <property type="match status" value="1"/>
</dbReference>
<keyword evidence="3" id="KW-0460">Magnesium</keyword>
<dbReference type="InterPro" id="IPR023214">
    <property type="entry name" value="HAD_sf"/>
</dbReference>
<keyword evidence="2 5" id="KW-0378">Hydrolase</keyword>
<dbReference type="EC" id="3.-.-.-" evidence="5"/>
<protein>
    <submittedName>
        <fullName evidence="5">HAD family hydrolase</fullName>
        <ecNumber evidence="5">3.-.-.-</ecNumber>
    </submittedName>
</protein>
<proteinExistence type="predicted"/>
<dbReference type="SFLD" id="SFLDS00003">
    <property type="entry name" value="Haloacid_Dehalogenase"/>
    <property type="match status" value="1"/>
</dbReference>
<keyword evidence="4" id="KW-0119">Carbohydrate metabolism</keyword>
<dbReference type="Proteomes" id="UP001595453">
    <property type="component" value="Unassembled WGS sequence"/>
</dbReference>
<organism evidence="5 6">
    <name type="scientific">Pseudoalteromonas fenneropenaei</name>
    <dbReference type="NCBI Taxonomy" id="1737459"/>
    <lineage>
        <taxon>Bacteria</taxon>
        <taxon>Pseudomonadati</taxon>
        <taxon>Pseudomonadota</taxon>
        <taxon>Gammaproteobacteria</taxon>
        <taxon>Alteromonadales</taxon>
        <taxon>Pseudoalteromonadaceae</taxon>
        <taxon>Pseudoalteromonas</taxon>
    </lineage>
</organism>
<dbReference type="InterPro" id="IPR041492">
    <property type="entry name" value="HAD_2"/>
</dbReference>
<dbReference type="Pfam" id="PF13419">
    <property type="entry name" value="HAD_2"/>
    <property type="match status" value="1"/>
</dbReference>
<dbReference type="Gene3D" id="1.10.150.240">
    <property type="entry name" value="Putative phosphatase, domain 2"/>
    <property type="match status" value="1"/>
</dbReference>
<dbReference type="SFLD" id="SFLDG01135">
    <property type="entry name" value="C1.5.6:_HAD__Beta-PGM__Phospha"/>
    <property type="match status" value="1"/>
</dbReference>
<dbReference type="RefSeq" id="WP_377127347.1">
    <property type="nucleotide sequence ID" value="NZ_JBHRSD010000038.1"/>
</dbReference>
<dbReference type="Gene3D" id="3.40.50.1000">
    <property type="entry name" value="HAD superfamily/HAD-like"/>
    <property type="match status" value="1"/>
</dbReference>
<name>A0ABV7CNP2_9GAMM</name>
<dbReference type="InterPro" id="IPR036412">
    <property type="entry name" value="HAD-like_sf"/>
</dbReference>
<evidence type="ECO:0000256" key="4">
    <source>
        <dbReference type="ARBA" id="ARBA00023277"/>
    </source>
</evidence>
<keyword evidence="6" id="KW-1185">Reference proteome</keyword>
<evidence type="ECO:0000256" key="3">
    <source>
        <dbReference type="ARBA" id="ARBA00022842"/>
    </source>
</evidence>
<keyword evidence="1" id="KW-0479">Metal-binding</keyword>
<dbReference type="InterPro" id="IPR023198">
    <property type="entry name" value="PGP-like_dom2"/>
</dbReference>
<comment type="caution">
    <text evidence="5">The sequence shown here is derived from an EMBL/GenBank/DDBJ whole genome shotgun (WGS) entry which is preliminary data.</text>
</comment>